<dbReference type="InterPro" id="IPR014973">
    <property type="entry name" value="DUF1835"/>
</dbReference>
<evidence type="ECO:0000313" key="3">
    <source>
        <dbReference type="Proteomes" id="UP000248925"/>
    </source>
</evidence>
<protein>
    <recommendedName>
        <fullName evidence="1">DUF1835 domain-containing protein</fullName>
    </recommendedName>
</protein>
<organism evidence="2 3">
    <name type="scientific">Rhizobium tubonense</name>
    <dbReference type="NCBI Taxonomy" id="484088"/>
    <lineage>
        <taxon>Bacteria</taxon>
        <taxon>Pseudomonadati</taxon>
        <taxon>Pseudomonadota</taxon>
        <taxon>Alphaproteobacteria</taxon>
        <taxon>Hyphomicrobiales</taxon>
        <taxon>Rhizobiaceae</taxon>
        <taxon>Rhizobium/Agrobacterium group</taxon>
        <taxon>Rhizobium</taxon>
    </lineage>
</organism>
<reference evidence="2 3" key="1">
    <citation type="journal article" date="2018" name="Sci. Rep.">
        <title>Rhizobium tumorigenes sp. nov., a novel plant tumorigenic bacterium isolated from cane gall tumors on thornless blackberry.</title>
        <authorList>
            <person name="Kuzmanovi N."/>
            <person name="Smalla K."/>
            <person name="Gronow S."/>
            <person name="PuBawska J."/>
        </authorList>
    </citation>
    <scope>NUCLEOTIDE SEQUENCE [LARGE SCALE GENOMIC DNA]</scope>
    <source>
        <strain evidence="2 3">CCBAU 85046</strain>
    </source>
</reference>
<dbReference type="Pfam" id="PF08874">
    <property type="entry name" value="DUF1835"/>
    <property type="match status" value="1"/>
</dbReference>
<sequence>MKTTHIVPGDSAAGSLHQALRIAGRDDGSLVFGDDLSCGPIASGDPIERADWWKEEYGWPGMEENIRSFWTKVDASEGKLVLWFGRHSARELAFRHAWAWRVVQRPYHVVDVTGLRIPVKWGNGADGVIESAQAVSIIPSTGLTTLFDSERETSSDEEASYRVNGLSSWLKTLPSVSSRPPVLSPHQKIVSITCSWRNQPPTGERWLMSLAMRSV</sequence>
<dbReference type="EMBL" id="PCDP01000077">
    <property type="protein sequence ID" value="PZM07869.1"/>
    <property type="molecule type" value="Genomic_DNA"/>
</dbReference>
<proteinExistence type="predicted"/>
<gene>
    <name evidence="2" type="ORF">CPY51_30635</name>
</gene>
<dbReference type="Proteomes" id="UP000248925">
    <property type="component" value="Unassembled WGS sequence"/>
</dbReference>
<feature type="domain" description="DUF1835" evidence="1">
    <location>
        <begin position="5"/>
        <end position="95"/>
    </location>
</feature>
<accession>A0A2W4C218</accession>
<dbReference type="AlphaFoldDB" id="A0A2W4C218"/>
<keyword evidence="3" id="KW-1185">Reference proteome</keyword>
<comment type="caution">
    <text evidence="2">The sequence shown here is derived from an EMBL/GenBank/DDBJ whole genome shotgun (WGS) entry which is preliminary data.</text>
</comment>
<evidence type="ECO:0000259" key="1">
    <source>
        <dbReference type="Pfam" id="PF08874"/>
    </source>
</evidence>
<name>A0A2W4C218_9HYPH</name>
<dbReference type="OrthoDB" id="7565760at2"/>
<evidence type="ECO:0000313" key="2">
    <source>
        <dbReference type="EMBL" id="PZM07869.1"/>
    </source>
</evidence>